<keyword evidence="6" id="KW-1015">Disulfide bond</keyword>
<comment type="subcellular location">
    <subcellularLocation>
        <location evidence="1">Secreted</location>
    </subcellularLocation>
</comment>
<dbReference type="GO" id="GO:0004568">
    <property type="term" value="F:chitinase activity"/>
    <property type="evidence" value="ECO:0007669"/>
    <property type="project" value="TreeGrafter"/>
</dbReference>
<reference evidence="10 11" key="1">
    <citation type="journal article" date="2015" name="Nat. Commun.">
        <title>Lucilia cuprina genome unlocks parasitic fly biology to underpin future interventions.</title>
        <authorList>
            <person name="Anstead C.A."/>
            <person name="Korhonen P.K."/>
            <person name="Young N.D."/>
            <person name="Hall R.S."/>
            <person name="Jex A.R."/>
            <person name="Murali S.C."/>
            <person name="Hughes D.S."/>
            <person name="Lee S.F."/>
            <person name="Perry T."/>
            <person name="Stroehlein A.J."/>
            <person name="Ansell B.R."/>
            <person name="Breugelmans B."/>
            <person name="Hofmann A."/>
            <person name="Qu J."/>
            <person name="Dugan S."/>
            <person name="Lee S.L."/>
            <person name="Chao H."/>
            <person name="Dinh H."/>
            <person name="Han Y."/>
            <person name="Doddapaneni H.V."/>
            <person name="Worley K.C."/>
            <person name="Muzny D.M."/>
            <person name="Ioannidis P."/>
            <person name="Waterhouse R.M."/>
            <person name="Zdobnov E.M."/>
            <person name="James P.J."/>
            <person name="Bagnall N.H."/>
            <person name="Kotze A.C."/>
            <person name="Gibbs R.A."/>
            <person name="Richards S."/>
            <person name="Batterham P."/>
            <person name="Gasser R.B."/>
        </authorList>
    </citation>
    <scope>NUCLEOTIDE SEQUENCE [LARGE SCALE GENOMIC DNA]</scope>
    <source>
        <strain evidence="10 11">LS</strain>
        <tissue evidence="10">Full body</tissue>
    </source>
</reference>
<evidence type="ECO:0000313" key="11">
    <source>
        <dbReference type="Proteomes" id="UP000037069"/>
    </source>
</evidence>
<keyword evidence="7" id="KW-0325">Glycoprotein</keyword>
<organism evidence="10 11">
    <name type="scientific">Lucilia cuprina</name>
    <name type="common">Green bottle fly</name>
    <name type="synonym">Australian sheep blowfly</name>
    <dbReference type="NCBI Taxonomy" id="7375"/>
    <lineage>
        <taxon>Eukaryota</taxon>
        <taxon>Metazoa</taxon>
        <taxon>Ecdysozoa</taxon>
        <taxon>Arthropoda</taxon>
        <taxon>Hexapoda</taxon>
        <taxon>Insecta</taxon>
        <taxon>Pterygota</taxon>
        <taxon>Neoptera</taxon>
        <taxon>Endopterygota</taxon>
        <taxon>Diptera</taxon>
        <taxon>Brachycera</taxon>
        <taxon>Muscomorpha</taxon>
        <taxon>Oestroidea</taxon>
        <taxon>Calliphoridae</taxon>
        <taxon>Luciliinae</taxon>
        <taxon>Lucilia</taxon>
    </lineage>
</organism>
<protein>
    <recommendedName>
        <fullName evidence="9">GH18 domain-containing protein</fullName>
    </recommendedName>
</protein>
<dbReference type="InterPro" id="IPR029070">
    <property type="entry name" value="Chitinase_insertion_sf"/>
</dbReference>
<feature type="signal peptide" evidence="8">
    <location>
        <begin position="1"/>
        <end position="25"/>
    </location>
</feature>
<dbReference type="PROSITE" id="PS51910">
    <property type="entry name" value="GH18_2"/>
    <property type="match status" value="1"/>
</dbReference>
<dbReference type="InterPro" id="IPR017853">
    <property type="entry name" value="GH"/>
</dbReference>
<dbReference type="FunFam" id="3.20.20.80:FF:000071">
    <property type="entry name" value="Imaginal disc growth factor"/>
    <property type="match status" value="1"/>
</dbReference>
<dbReference type="PANTHER" id="PTHR11177:SF235">
    <property type="entry name" value="CHITINASE-LIKE PROTEIN IDGF1-RELATED"/>
    <property type="match status" value="1"/>
</dbReference>
<dbReference type="InterPro" id="IPR050314">
    <property type="entry name" value="Glycosyl_Hydrlase_18"/>
</dbReference>
<dbReference type="GO" id="GO:0008061">
    <property type="term" value="F:chitin binding"/>
    <property type="evidence" value="ECO:0007669"/>
    <property type="project" value="InterPro"/>
</dbReference>
<keyword evidence="4" id="KW-0964">Secreted</keyword>
<dbReference type="Gene3D" id="3.10.50.10">
    <property type="match status" value="1"/>
</dbReference>
<comment type="similarity">
    <text evidence="2">Belongs to the glycosyl hydrolase 18 family. IDGF subfamily.</text>
</comment>
<dbReference type="OrthoDB" id="76388at2759"/>
<evidence type="ECO:0000259" key="9">
    <source>
        <dbReference type="PROSITE" id="PS51910"/>
    </source>
</evidence>
<evidence type="ECO:0000256" key="5">
    <source>
        <dbReference type="ARBA" id="ARBA00022729"/>
    </source>
</evidence>
<dbReference type="AlphaFoldDB" id="A0A0L0CF46"/>
<dbReference type="GO" id="GO:0006032">
    <property type="term" value="P:chitin catabolic process"/>
    <property type="evidence" value="ECO:0007669"/>
    <property type="project" value="TreeGrafter"/>
</dbReference>
<dbReference type="STRING" id="7375.A0A0L0CF46"/>
<dbReference type="Pfam" id="PF00704">
    <property type="entry name" value="Glyco_hydro_18"/>
    <property type="match status" value="1"/>
</dbReference>
<keyword evidence="5 8" id="KW-0732">Signal</keyword>
<comment type="caution">
    <text evidence="10">The sequence shown here is derived from an EMBL/GenBank/DDBJ whole genome shotgun (WGS) entry which is preliminary data.</text>
</comment>
<name>A0A0L0CF46_LUCCU</name>
<gene>
    <name evidence="10" type="ORF">FF38_01622</name>
</gene>
<evidence type="ECO:0000256" key="1">
    <source>
        <dbReference type="ARBA" id="ARBA00004613"/>
    </source>
</evidence>
<feature type="domain" description="GH18" evidence="9">
    <location>
        <begin position="26"/>
        <end position="434"/>
    </location>
</feature>
<evidence type="ECO:0000256" key="7">
    <source>
        <dbReference type="ARBA" id="ARBA00023180"/>
    </source>
</evidence>
<dbReference type="Proteomes" id="UP000037069">
    <property type="component" value="Unassembled WGS sequence"/>
</dbReference>
<dbReference type="PANTHER" id="PTHR11177">
    <property type="entry name" value="CHITINASE"/>
    <property type="match status" value="1"/>
</dbReference>
<dbReference type="FunFam" id="3.10.50.10:FF:000007">
    <property type="entry name" value="chitinase-like protein Idgf4"/>
    <property type="match status" value="1"/>
</dbReference>
<dbReference type="EMBL" id="JRES01000487">
    <property type="protein sequence ID" value="KNC30837.1"/>
    <property type="molecule type" value="Genomic_DNA"/>
</dbReference>
<evidence type="ECO:0000256" key="6">
    <source>
        <dbReference type="ARBA" id="ARBA00023157"/>
    </source>
</evidence>
<feature type="chain" id="PRO_5005536224" description="GH18 domain-containing protein" evidence="8">
    <location>
        <begin position="26"/>
        <end position="434"/>
    </location>
</feature>
<evidence type="ECO:0000256" key="3">
    <source>
        <dbReference type="ARBA" id="ARBA00022473"/>
    </source>
</evidence>
<dbReference type="SUPFAM" id="SSF51445">
    <property type="entry name" value="(Trans)glycosidases"/>
    <property type="match status" value="1"/>
</dbReference>
<accession>A0A0L0CF46</accession>
<dbReference type="SUPFAM" id="SSF54556">
    <property type="entry name" value="Chitinase insertion domain"/>
    <property type="match status" value="1"/>
</dbReference>
<dbReference type="GO" id="GO:0005975">
    <property type="term" value="P:carbohydrate metabolic process"/>
    <property type="evidence" value="ECO:0007669"/>
    <property type="project" value="InterPro"/>
</dbReference>
<dbReference type="GO" id="GO:0005576">
    <property type="term" value="C:extracellular region"/>
    <property type="evidence" value="ECO:0007669"/>
    <property type="project" value="UniProtKB-SubCell"/>
</dbReference>
<keyword evidence="3" id="KW-0217">Developmental protein</keyword>
<keyword evidence="11" id="KW-1185">Reference proteome</keyword>
<evidence type="ECO:0000313" key="10">
    <source>
        <dbReference type="EMBL" id="KNC30837.1"/>
    </source>
</evidence>
<evidence type="ECO:0000256" key="8">
    <source>
        <dbReference type="SAM" id="SignalP"/>
    </source>
</evidence>
<dbReference type="InterPro" id="IPR011583">
    <property type="entry name" value="Chitinase_II/V-like_cat"/>
</dbReference>
<evidence type="ECO:0000256" key="4">
    <source>
        <dbReference type="ARBA" id="ARBA00022525"/>
    </source>
</evidence>
<sequence length="434" mass="49118">MGTIKIIAIFSVIFLQIINVQNVKAANMVCYLDTSRVKEVQQTIFDIDPAMQFCNYLIYGYAGINSDTFQLKTLDRGLNFDLYHAVTALKRKHSHLKVLLSVGGDRDLESDEEEPNKYLMLLENIAHRNAFINSAQSFVNTYGFDGLDLAWQFPKNPPKEVHSGIRKAWNKFKGWFKGRKIVDEKAEEHREQFVSFVRELRQSMSSLHALLTMTVLPHVSAELFYDIPQIVPQMDFVTLATFDYVTPLRDPKIADYTASIYELFERDPELNIDHQIQYWLNHTSETTKLIMGVPAYGRSWVMTKESGITGYPPLPAGGAAPGGNLTNTQGLLSWPEVCVKLHNNKELKGEEATLHKVGDPTKRFGTYCYRDADENGDYGLWISYEEPATAANKANYARVRSLGGVALFDLTTDDVLGTCGDGKYPILRSIKYKL</sequence>
<dbReference type="SMART" id="SM00636">
    <property type="entry name" value="Glyco_18"/>
    <property type="match status" value="1"/>
</dbReference>
<proteinExistence type="inferred from homology"/>
<dbReference type="Gene3D" id="3.20.20.80">
    <property type="entry name" value="Glycosidases"/>
    <property type="match status" value="1"/>
</dbReference>
<dbReference type="InterPro" id="IPR001223">
    <property type="entry name" value="Glyco_hydro18_cat"/>
</dbReference>
<evidence type="ECO:0000256" key="2">
    <source>
        <dbReference type="ARBA" id="ARBA00006606"/>
    </source>
</evidence>